<dbReference type="Pfam" id="PF07676">
    <property type="entry name" value="PD40"/>
    <property type="match status" value="2"/>
</dbReference>
<organism evidence="6 7">
    <name type="scientific">Undibacterium danionis</name>
    <dbReference type="NCBI Taxonomy" id="1812100"/>
    <lineage>
        <taxon>Bacteria</taxon>
        <taxon>Pseudomonadati</taxon>
        <taxon>Pseudomonadota</taxon>
        <taxon>Betaproteobacteria</taxon>
        <taxon>Burkholderiales</taxon>
        <taxon>Oxalobacteraceae</taxon>
        <taxon>Undibacterium</taxon>
    </lineage>
</organism>
<dbReference type="RefSeq" id="WP_390214670.1">
    <property type="nucleotide sequence ID" value="NZ_JBHLXJ010000035.1"/>
</dbReference>
<dbReference type="InterPro" id="IPR029058">
    <property type="entry name" value="AB_hydrolase_fold"/>
</dbReference>
<protein>
    <submittedName>
        <fullName evidence="6">S9 family peptidase</fullName>
    </submittedName>
</protein>
<evidence type="ECO:0000256" key="4">
    <source>
        <dbReference type="SAM" id="SignalP"/>
    </source>
</evidence>
<dbReference type="Proteomes" id="UP001589844">
    <property type="component" value="Unassembled WGS sequence"/>
</dbReference>
<dbReference type="PANTHER" id="PTHR42776">
    <property type="entry name" value="SERINE PEPTIDASE S9 FAMILY MEMBER"/>
    <property type="match status" value="1"/>
</dbReference>
<dbReference type="EMBL" id="JBHLXJ010000035">
    <property type="protein sequence ID" value="MFC0351948.1"/>
    <property type="molecule type" value="Genomic_DNA"/>
</dbReference>
<dbReference type="Gene3D" id="2.120.10.30">
    <property type="entry name" value="TolB, C-terminal domain"/>
    <property type="match status" value="1"/>
</dbReference>
<keyword evidence="3" id="KW-0720">Serine protease</keyword>
<dbReference type="SUPFAM" id="SSF82171">
    <property type="entry name" value="DPP6 N-terminal domain-like"/>
    <property type="match status" value="1"/>
</dbReference>
<evidence type="ECO:0000259" key="5">
    <source>
        <dbReference type="Pfam" id="PF00326"/>
    </source>
</evidence>
<evidence type="ECO:0000313" key="7">
    <source>
        <dbReference type="Proteomes" id="UP001589844"/>
    </source>
</evidence>
<feature type="signal peptide" evidence="4">
    <location>
        <begin position="1"/>
        <end position="31"/>
    </location>
</feature>
<feature type="domain" description="Peptidase S9 prolyl oligopeptidase catalytic" evidence="5">
    <location>
        <begin position="488"/>
        <end position="696"/>
    </location>
</feature>
<reference evidence="6 7" key="1">
    <citation type="submission" date="2024-09" db="EMBL/GenBank/DDBJ databases">
        <authorList>
            <person name="Sun Q."/>
            <person name="Mori K."/>
        </authorList>
    </citation>
    <scope>NUCLEOTIDE SEQUENCE [LARGE SCALE GENOMIC DNA]</scope>
    <source>
        <strain evidence="6 7">CCM 8677</strain>
    </source>
</reference>
<dbReference type="Gene3D" id="2.120.10.60">
    <property type="entry name" value="Tricorn protease N-terminal domain"/>
    <property type="match status" value="1"/>
</dbReference>
<dbReference type="SUPFAM" id="SSF53474">
    <property type="entry name" value="alpha/beta-Hydrolases"/>
    <property type="match status" value="1"/>
</dbReference>
<evidence type="ECO:0000256" key="3">
    <source>
        <dbReference type="ARBA" id="ARBA00022825"/>
    </source>
</evidence>
<dbReference type="PANTHER" id="PTHR42776:SF13">
    <property type="entry name" value="DIPEPTIDYL-PEPTIDASE 5"/>
    <property type="match status" value="1"/>
</dbReference>
<dbReference type="InterPro" id="IPR011659">
    <property type="entry name" value="WD40"/>
</dbReference>
<evidence type="ECO:0000256" key="1">
    <source>
        <dbReference type="ARBA" id="ARBA00022729"/>
    </source>
</evidence>
<keyword evidence="2" id="KW-0378">Hydrolase</keyword>
<evidence type="ECO:0000313" key="6">
    <source>
        <dbReference type="EMBL" id="MFC0351948.1"/>
    </source>
</evidence>
<keyword evidence="7" id="KW-1185">Reference proteome</keyword>
<evidence type="ECO:0000256" key="2">
    <source>
        <dbReference type="ARBA" id="ARBA00022801"/>
    </source>
</evidence>
<dbReference type="Gene3D" id="3.40.50.1820">
    <property type="entry name" value="alpha/beta hydrolase"/>
    <property type="match status" value="1"/>
</dbReference>
<keyword evidence="3" id="KW-0645">Protease</keyword>
<feature type="chain" id="PRO_5045258192" evidence="4">
    <location>
        <begin position="32"/>
        <end position="705"/>
    </location>
</feature>
<gene>
    <name evidence="6" type="ORF">ACFFJH_19180</name>
</gene>
<dbReference type="InterPro" id="IPR011042">
    <property type="entry name" value="6-blade_b-propeller_TolB-like"/>
</dbReference>
<name>A0ABV6IJH0_9BURK</name>
<dbReference type="InterPro" id="IPR001375">
    <property type="entry name" value="Peptidase_S9_cat"/>
</dbReference>
<proteinExistence type="predicted"/>
<dbReference type="Pfam" id="PF00326">
    <property type="entry name" value="Peptidase_S9"/>
    <property type="match status" value="1"/>
</dbReference>
<accession>A0ABV6IJH0</accession>
<keyword evidence="1 4" id="KW-0732">Signal</keyword>
<comment type="caution">
    <text evidence="6">The sequence shown here is derived from an EMBL/GenBank/DDBJ whole genome shotgun (WGS) entry which is preliminary data.</text>
</comment>
<sequence length="705" mass="79041">MEMKQSRVFAHQSLCKAGLLILMMSCGSAFADTSQRAITPQDLWAIKRIDNPTVAPDQKRIAFTVQSWSIEKNRPQTNIWLMDVQGGNQRRLTTADANDSAPVWSPDGTRIAFTSKRADDEAAALYILRLDGGEAEKVLELPYGVANPQWLPNGNSLIIGSNAIPALKANWRADDLANMKKEIKRRRDSKMTAKVTEDRTYRFFDHWLTDGLSSHLLQFDLDSRSLKDLTPTSQELFNVAGAFDFHISPDGRTIALSKNSIPAPHHDADNADIVLISLSESGVAKNITIDNRGPDTSPSFSSDGKSLYYTRTATPIYDGSSSKLWRYDLATGKNIPVTETRDYAIAEFVVSKDNNKLWSVAEDQGETSIFTSKSDGTQFERVLRDAGLSKLKQVGNQLIFLRSSFDRPNELFSMDLNGKNLRQLTHFNDELMTKFKLGQVEAYTFKGANDEQVQGWLILPPDYDKTKSYPLLQLMHGGPHTMVGNAFNYRWNAHVMAAPGYIVSWVNRHGSTGFGEKFARSINYQWGEMPTQDVLRSTDYLIQKLGTIDSKRIAAAGASYGGYLAAWLAGHTDRFATIIDHAGVNDLVAQYGSDATNYSFEITLGGNPWSNAEIMQKNNPMSYAKNFKTPMLLIHGEMDYRVPYVNSTALYGVLQGMKIPSRLVIFPNENHWILSPQNSIHWNWEVQNWLQRYIGGTPTLTQPKF</sequence>